<accession>A0A6M0CNM6</accession>
<evidence type="ECO:0000313" key="2">
    <source>
        <dbReference type="EMBL" id="NER17644.1"/>
    </source>
</evidence>
<keyword evidence="3" id="KW-1185">Reference proteome</keyword>
<reference evidence="2 3" key="1">
    <citation type="submission" date="2020-01" db="EMBL/GenBank/DDBJ databases">
        <title>Spongiivirga citrea KCTC 32990T.</title>
        <authorList>
            <person name="Wang G."/>
        </authorList>
    </citation>
    <scope>NUCLEOTIDE SEQUENCE [LARGE SCALE GENOMIC DNA]</scope>
    <source>
        <strain evidence="2 3">KCTC 32990</strain>
    </source>
</reference>
<feature type="transmembrane region" description="Helical" evidence="1">
    <location>
        <begin position="160"/>
        <end position="179"/>
    </location>
</feature>
<feature type="transmembrane region" description="Helical" evidence="1">
    <location>
        <begin position="132"/>
        <end position="154"/>
    </location>
</feature>
<proteinExistence type="predicted"/>
<comment type="caution">
    <text evidence="2">The sequence shown here is derived from an EMBL/GenBank/DDBJ whole genome shotgun (WGS) entry which is preliminary data.</text>
</comment>
<evidence type="ECO:0000313" key="3">
    <source>
        <dbReference type="Proteomes" id="UP000474296"/>
    </source>
</evidence>
<protein>
    <submittedName>
        <fullName evidence="2">Uncharacterized protein</fullName>
    </submittedName>
</protein>
<keyword evidence="1" id="KW-0472">Membrane</keyword>
<keyword evidence="1" id="KW-1133">Transmembrane helix</keyword>
<dbReference type="EMBL" id="JAABOQ010000004">
    <property type="protein sequence ID" value="NER17644.1"/>
    <property type="molecule type" value="Genomic_DNA"/>
</dbReference>
<dbReference type="AlphaFoldDB" id="A0A6M0CNM6"/>
<feature type="transmembrane region" description="Helical" evidence="1">
    <location>
        <begin position="31"/>
        <end position="48"/>
    </location>
</feature>
<sequence length="189" mass="21597">MKQSESDNLDKLKMDYQYTVNYIFRLSDIRFKLLGLLPLATGIAFAFIDENQSPVTSLILGVFGFLITIGILFYDLRNTEIYNQLIHRAKALEQQIDFPKAQANETNGGIFGNRSSRNIKFLGLFSIWHDKALAIIYSTVCWVWLFVVFASSLSLLHINILIYTPLSLGLAAFLALILYRHLIDLDKEK</sequence>
<dbReference type="RefSeq" id="WP_164032321.1">
    <property type="nucleotide sequence ID" value="NZ_JAABOQ010000004.1"/>
</dbReference>
<dbReference type="Proteomes" id="UP000474296">
    <property type="component" value="Unassembled WGS sequence"/>
</dbReference>
<gene>
    <name evidence="2" type="ORF">GWK10_10510</name>
</gene>
<evidence type="ECO:0000256" key="1">
    <source>
        <dbReference type="SAM" id="Phobius"/>
    </source>
</evidence>
<keyword evidence="1" id="KW-0812">Transmembrane</keyword>
<feature type="transmembrane region" description="Helical" evidence="1">
    <location>
        <begin position="54"/>
        <end position="74"/>
    </location>
</feature>
<name>A0A6M0CNM6_9FLAO</name>
<organism evidence="2 3">
    <name type="scientific">Spongiivirga citrea</name>
    <dbReference type="NCBI Taxonomy" id="1481457"/>
    <lineage>
        <taxon>Bacteria</taxon>
        <taxon>Pseudomonadati</taxon>
        <taxon>Bacteroidota</taxon>
        <taxon>Flavobacteriia</taxon>
        <taxon>Flavobacteriales</taxon>
        <taxon>Flavobacteriaceae</taxon>
        <taxon>Spongiivirga</taxon>
    </lineage>
</organism>